<sequence length="105" mass="12344">SAAWAPLTVCIDWSDVGLRTCIQECISLLPRMRKWMLTVEQRREKWIKKQERRCVYERREEFPLRLVSERPPPPSSPHRGRCQEHLWAQLANKRPGLLLGAGRAL</sequence>
<evidence type="ECO:0000313" key="2">
    <source>
        <dbReference type="Proteomes" id="UP001057452"/>
    </source>
</evidence>
<organism evidence="1 2">
    <name type="scientific">Chaenocephalus aceratus</name>
    <name type="common">Blackfin icefish</name>
    <name type="synonym">Chaenichthys aceratus</name>
    <dbReference type="NCBI Taxonomy" id="36190"/>
    <lineage>
        <taxon>Eukaryota</taxon>
        <taxon>Metazoa</taxon>
        <taxon>Chordata</taxon>
        <taxon>Craniata</taxon>
        <taxon>Vertebrata</taxon>
        <taxon>Euteleostomi</taxon>
        <taxon>Actinopterygii</taxon>
        <taxon>Neopterygii</taxon>
        <taxon>Teleostei</taxon>
        <taxon>Neoteleostei</taxon>
        <taxon>Acanthomorphata</taxon>
        <taxon>Eupercaria</taxon>
        <taxon>Perciformes</taxon>
        <taxon>Notothenioidei</taxon>
        <taxon>Channichthyidae</taxon>
        <taxon>Chaenocephalus</taxon>
    </lineage>
</organism>
<dbReference type="EMBL" id="CM043799">
    <property type="protein sequence ID" value="KAI4804022.1"/>
    <property type="molecule type" value="Genomic_DNA"/>
</dbReference>
<comment type="caution">
    <text evidence="1">The sequence shown here is derived from an EMBL/GenBank/DDBJ whole genome shotgun (WGS) entry which is preliminary data.</text>
</comment>
<gene>
    <name evidence="1" type="ORF">KUCAC02_025667</name>
</gene>
<keyword evidence="2" id="KW-1185">Reference proteome</keyword>
<name>A0ACB9VUQ0_CHAAC</name>
<proteinExistence type="predicted"/>
<feature type="non-terminal residue" evidence="1">
    <location>
        <position position="1"/>
    </location>
</feature>
<dbReference type="Proteomes" id="UP001057452">
    <property type="component" value="Chromosome 15"/>
</dbReference>
<feature type="non-terminal residue" evidence="1">
    <location>
        <position position="105"/>
    </location>
</feature>
<accession>A0ACB9VUQ0</accession>
<reference evidence="1" key="1">
    <citation type="submission" date="2022-05" db="EMBL/GenBank/DDBJ databases">
        <title>Chromosome-level genome of Chaenocephalus aceratus.</title>
        <authorList>
            <person name="Park H."/>
        </authorList>
    </citation>
    <scope>NUCLEOTIDE SEQUENCE</scope>
    <source>
        <strain evidence="1">KU_202001</strain>
    </source>
</reference>
<protein>
    <submittedName>
        <fullName evidence="1">Uncharacterized protein</fullName>
    </submittedName>
</protein>
<evidence type="ECO:0000313" key="1">
    <source>
        <dbReference type="EMBL" id="KAI4804022.1"/>
    </source>
</evidence>